<comment type="caution">
    <text evidence="3">The sequence shown here is derived from an EMBL/GenBank/DDBJ whole genome shotgun (WGS) entry which is preliminary data.</text>
</comment>
<dbReference type="OrthoDB" id="9813184at2"/>
<protein>
    <recommendedName>
        <fullName evidence="2">Glycoside hydrolase 35 catalytic domain-containing protein</fullName>
    </recommendedName>
</protein>
<dbReference type="RefSeq" id="WP_120110936.1">
    <property type="nucleotide sequence ID" value="NZ_QXQB01000003.1"/>
</dbReference>
<keyword evidence="4" id="KW-1185">Reference proteome</keyword>
<evidence type="ECO:0000313" key="4">
    <source>
        <dbReference type="Proteomes" id="UP000267798"/>
    </source>
</evidence>
<dbReference type="SUPFAM" id="SSF51445">
    <property type="entry name" value="(Trans)glycosidases"/>
    <property type="match status" value="1"/>
</dbReference>
<organism evidence="3 4">
    <name type="scientific">Paenibacillus pinisoli</name>
    <dbReference type="NCBI Taxonomy" id="1276110"/>
    <lineage>
        <taxon>Bacteria</taxon>
        <taxon>Bacillati</taxon>
        <taxon>Bacillota</taxon>
        <taxon>Bacilli</taxon>
        <taxon>Bacillales</taxon>
        <taxon>Paenibacillaceae</taxon>
        <taxon>Paenibacillus</taxon>
    </lineage>
</organism>
<evidence type="ECO:0000313" key="3">
    <source>
        <dbReference type="EMBL" id="RJX38599.1"/>
    </source>
</evidence>
<dbReference type="Pfam" id="PF01301">
    <property type="entry name" value="Glyco_hydro_35"/>
    <property type="match status" value="1"/>
</dbReference>
<sequence length="58" mass="6789">MIGGRRLFIRSAAVHYYRLTRGEWTELLDKVLLAGCNTVETYIPWNWHEEAPGLIKSR</sequence>
<dbReference type="GO" id="GO:0005975">
    <property type="term" value="P:carbohydrate metabolic process"/>
    <property type="evidence" value="ECO:0007669"/>
    <property type="project" value="InterPro"/>
</dbReference>
<reference evidence="3 4" key="1">
    <citation type="submission" date="2018-09" db="EMBL/GenBank/DDBJ databases">
        <title>Paenibacillus aracenensis nov. sp. isolated from a cave in southern Spain.</title>
        <authorList>
            <person name="Jurado V."/>
            <person name="Gutierrez-Patricio S."/>
            <person name="Gonzalez-Pimentel J.L."/>
            <person name="Miller A.Z."/>
            <person name="Laiz L."/>
            <person name="Saiz-Jimenez C."/>
        </authorList>
    </citation>
    <scope>NUCLEOTIDE SEQUENCE [LARGE SCALE GENOMIC DNA]</scope>
    <source>
        <strain evidence="3 4">JCM 19203</strain>
    </source>
</reference>
<evidence type="ECO:0000259" key="2">
    <source>
        <dbReference type="Pfam" id="PF01301"/>
    </source>
</evidence>
<dbReference type="InterPro" id="IPR031330">
    <property type="entry name" value="Gly_Hdrlase_35_cat"/>
</dbReference>
<dbReference type="GO" id="GO:0004553">
    <property type="term" value="F:hydrolase activity, hydrolyzing O-glycosyl compounds"/>
    <property type="evidence" value="ECO:0007669"/>
    <property type="project" value="InterPro"/>
</dbReference>
<accession>A0A3A6PJX2</accession>
<dbReference type="PRINTS" id="PR00742">
    <property type="entry name" value="GLHYDRLASE35"/>
</dbReference>
<name>A0A3A6PJX2_9BACL</name>
<dbReference type="AlphaFoldDB" id="A0A3A6PJX2"/>
<dbReference type="InterPro" id="IPR017853">
    <property type="entry name" value="GH"/>
</dbReference>
<comment type="similarity">
    <text evidence="1">Belongs to the glycosyl hydrolase 35 family.</text>
</comment>
<dbReference type="Gene3D" id="3.20.20.80">
    <property type="entry name" value="Glycosidases"/>
    <property type="match status" value="1"/>
</dbReference>
<dbReference type="Proteomes" id="UP000267798">
    <property type="component" value="Unassembled WGS sequence"/>
</dbReference>
<evidence type="ECO:0000256" key="1">
    <source>
        <dbReference type="ARBA" id="ARBA00009809"/>
    </source>
</evidence>
<dbReference type="EMBL" id="QXQB01000003">
    <property type="protein sequence ID" value="RJX38599.1"/>
    <property type="molecule type" value="Genomic_DNA"/>
</dbReference>
<dbReference type="PANTHER" id="PTHR23421">
    <property type="entry name" value="BETA-GALACTOSIDASE RELATED"/>
    <property type="match status" value="1"/>
</dbReference>
<feature type="domain" description="Glycoside hydrolase 35 catalytic" evidence="2">
    <location>
        <begin position="1"/>
        <end position="54"/>
    </location>
</feature>
<dbReference type="InterPro" id="IPR001944">
    <property type="entry name" value="Glycoside_Hdrlase_35"/>
</dbReference>
<gene>
    <name evidence="3" type="ORF">D3P09_13665</name>
</gene>
<proteinExistence type="inferred from homology"/>